<feature type="domain" description="Acyl-CoA oxidase/dehydrogenase middle" evidence="12">
    <location>
        <begin position="162"/>
        <end position="270"/>
    </location>
</feature>
<evidence type="ECO:0000256" key="1">
    <source>
        <dbReference type="ARBA" id="ARBA00001974"/>
    </source>
</evidence>
<dbReference type="InterPro" id="IPR052166">
    <property type="entry name" value="Diverse_Acyl-CoA_DH"/>
</dbReference>
<feature type="domain" description="Acyl-CoA dehydrogenase/oxidase C-terminal" evidence="11">
    <location>
        <begin position="281"/>
        <end position="453"/>
    </location>
</feature>
<comment type="catalytic activity">
    <reaction evidence="6">
        <text>3-(methylsulfanyl)propanoyl-CoA + oxidized [electron-transfer flavoprotein] + H(+) = 3-(methylsulfanyl)acryloyl-CoA + reduced [electron-transfer flavoprotein]</text>
        <dbReference type="Rhea" id="RHEA:52612"/>
        <dbReference type="Rhea" id="RHEA-COMP:10685"/>
        <dbReference type="Rhea" id="RHEA-COMP:10686"/>
        <dbReference type="ChEBI" id="CHEBI:15378"/>
        <dbReference type="ChEBI" id="CHEBI:57692"/>
        <dbReference type="ChEBI" id="CHEBI:58307"/>
        <dbReference type="ChEBI" id="CHEBI:82815"/>
        <dbReference type="ChEBI" id="CHEBI:84994"/>
        <dbReference type="EC" id="1.3.99.41"/>
    </reaction>
    <physiologicalReaction direction="left-to-right" evidence="6">
        <dbReference type="Rhea" id="RHEA:52613"/>
    </physiologicalReaction>
</comment>
<dbReference type="AlphaFoldDB" id="E1SUH7"/>
<dbReference type="Pfam" id="PF02771">
    <property type="entry name" value="Acyl-CoA_dh_N"/>
    <property type="match status" value="1"/>
</dbReference>
<evidence type="ECO:0000313" key="16">
    <source>
        <dbReference type="Proteomes" id="UP000006683"/>
    </source>
</evidence>
<keyword evidence="4 10" id="KW-0274">FAD</keyword>
<evidence type="ECO:0000256" key="2">
    <source>
        <dbReference type="ARBA" id="ARBA00009347"/>
    </source>
</evidence>
<evidence type="ECO:0000256" key="7">
    <source>
        <dbReference type="ARBA" id="ARBA00058683"/>
    </source>
</evidence>
<dbReference type="KEGG" id="fbl:Fbal_3084"/>
<accession>E1SUH7</accession>
<evidence type="ECO:0000256" key="9">
    <source>
        <dbReference type="ARBA" id="ARBA00069043"/>
    </source>
</evidence>
<dbReference type="Pfam" id="PF00441">
    <property type="entry name" value="Acyl-CoA_dh_1"/>
    <property type="match status" value="1"/>
</dbReference>
<feature type="domain" description="Acetyl-CoA dehydrogenase-like C-terminal" evidence="14">
    <location>
        <begin position="482"/>
        <end position="590"/>
    </location>
</feature>
<dbReference type="OrthoDB" id="9807883at2"/>
<evidence type="ECO:0000259" key="14">
    <source>
        <dbReference type="Pfam" id="PF12806"/>
    </source>
</evidence>
<dbReference type="FunFam" id="2.40.110.10:FF:000031">
    <property type="entry name" value="Acyl-CoA dehydrogenase, putative"/>
    <property type="match status" value="1"/>
</dbReference>
<dbReference type="SUPFAM" id="SSF47203">
    <property type="entry name" value="Acyl-CoA dehydrogenase C-terminal domain-like"/>
    <property type="match status" value="1"/>
</dbReference>
<dbReference type="Gene3D" id="1.10.540.10">
    <property type="entry name" value="Acyl-CoA dehydrogenase/oxidase, N-terminal domain"/>
    <property type="match status" value="1"/>
</dbReference>
<dbReference type="GO" id="GO:0016627">
    <property type="term" value="F:oxidoreductase activity, acting on the CH-CH group of donors"/>
    <property type="evidence" value="ECO:0007669"/>
    <property type="project" value="InterPro"/>
</dbReference>
<dbReference type="InterPro" id="IPR009075">
    <property type="entry name" value="AcylCo_DH/oxidase_C"/>
</dbReference>
<dbReference type="Gene3D" id="2.40.110.10">
    <property type="entry name" value="Butyryl-CoA Dehydrogenase, subunit A, domain 2"/>
    <property type="match status" value="1"/>
</dbReference>
<organism evidence="15 16">
    <name type="scientific">Ferrimonas balearica (strain DSM 9799 / CCM 4581 / KCTC 23876 / PAT)</name>
    <dbReference type="NCBI Taxonomy" id="550540"/>
    <lineage>
        <taxon>Bacteria</taxon>
        <taxon>Pseudomonadati</taxon>
        <taxon>Pseudomonadota</taxon>
        <taxon>Gammaproteobacteria</taxon>
        <taxon>Alteromonadales</taxon>
        <taxon>Ferrimonadaceae</taxon>
        <taxon>Ferrimonas</taxon>
    </lineage>
</organism>
<keyword evidence="5 10" id="KW-0560">Oxidoreductase</keyword>
<reference evidence="15 16" key="1">
    <citation type="journal article" date="2010" name="Stand. Genomic Sci.">
        <title>Complete genome sequence of Ferrimonas balearica type strain (PAT).</title>
        <authorList>
            <person name="Nolan M."/>
            <person name="Sikorski J."/>
            <person name="Davenport K."/>
            <person name="Lucas S."/>
            <person name="Glavina Del Rio T."/>
            <person name="Tice H."/>
            <person name="Cheng J."/>
            <person name="Goodwin L."/>
            <person name="Pitluck S."/>
            <person name="Liolios K."/>
            <person name="Ivanova N."/>
            <person name="Mavromatis K."/>
            <person name="Ovchinnikova G."/>
            <person name="Pati A."/>
            <person name="Chen A."/>
            <person name="Palaniappan K."/>
            <person name="Land M."/>
            <person name="Hauser L."/>
            <person name="Chang Y."/>
            <person name="Jeffries C."/>
            <person name="Tapia R."/>
            <person name="Brettin T."/>
            <person name="Detter J."/>
            <person name="Han C."/>
            <person name="Yasawong M."/>
            <person name="Rohde M."/>
            <person name="Tindall B."/>
            <person name="Goker M."/>
            <person name="Woyke T."/>
            <person name="Bristow J."/>
            <person name="Eisen J."/>
            <person name="Markowitz V."/>
            <person name="Hugenholtz P."/>
            <person name="Kyrpides N."/>
            <person name="Klenk H."/>
            <person name="Lapidus A."/>
        </authorList>
    </citation>
    <scope>NUCLEOTIDE SEQUENCE [LARGE SCALE GENOMIC DNA]</scope>
    <source>
        <strain evidence="16">DSM 9799 / CCM 4581 / KCTC 23876 / PAT</strain>
    </source>
</reference>
<dbReference type="InterPro" id="IPR037069">
    <property type="entry name" value="AcylCoA_DH/ox_N_sf"/>
</dbReference>
<comment type="function">
    <text evidence="7">Involved in the assimilation of dimethylsulphoniopropionate (DMSP), an important compound in the fixation of carbon in marine phytoplankton, by mediating the conversion of 3-(methylthio)propanoyl-CoA (MMPA-CoA) to 3-(methylthio)acryloyl-CoA (MTA-CoA).</text>
</comment>
<sequence>MPVYHAPLKEMQFVLHQTLNIGQHYAELGYQDATPDLVDAVLEEAGKFTESVIAPLNRVGDEQGCRFDNGEVTTPEGFKAAYQQYIDAGWPTLAQPTQFGGQGLPYSLNLVCAEMQSAANHAFAMYPGLSHGAQATLMAHGDEALQARFMPKLVSGEWTGTMCLTEAHCGSDLGLLRTKATPQEDGSYRLDGSKIFISSGDHDLAENIVHIVIARIEGAPAGTKGISLFLVPKMAVADDGSITGRNGVSCGSIEHKMGIHGNATCVINFDGATGYLLGEPNRGLNAMFTFMNAARVGVAAEGVAAAEASFQGALAYARERLQMRSLSGIKAPDKPADPIIVHPDVRRMLLTQKAIAEGGRALVYEMASWVDISKSSTVSSEARQRAEARLSLLTPIAKAFLTEMGFEATSLGVQVLGGHGYVAEWGMEQLMRDTKISCLYEGTTGIQALDLLARKVLGSRGALLEGYCTELAQWWQAQTLPESLQPLRQQLLAHLQQWGELTQGIAVRAQQNPDEIGAASVDYLMFAGYVVLAHQWLKMAMAADALKERDPDLCQAKQETAYFVFARLLPKAASHAVLAAQSSDSLMRLPESAFGR</sequence>
<dbReference type="InterPro" id="IPR009100">
    <property type="entry name" value="AcylCoA_DH/oxidase_NM_dom_sf"/>
</dbReference>
<dbReference type="GeneID" id="67183306"/>
<evidence type="ECO:0000256" key="4">
    <source>
        <dbReference type="ARBA" id="ARBA00022827"/>
    </source>
</evidence>
<dbReference type="Proteomes" id="UP000006683">
    <property type="component" value="Chromosome"/>
</dbReference>
<evidence type="ECO:0000256" key="10">
    <source>
        <dbReference type="RuleBase" id="RU362125"/>
    </source>
</evidence>
<proteinExistence type="inferred from homology"/>
<dbReference type="InterPro" id="IPR046373">
    <property type="entry name" value="Acyl-CoA_Oxase/DH_mid-dom_sf"/>
</dbReference>
<gene>
    <name evidence="15" type="ordered locus">Fbal_3084</name>
</gene>
<dbReference type="InterPro" id="IPR006091">
    <property type="entry name" value="Acyl-CoA_Oxase/DH_mid-dom"/>
</dbReference>
<evidence type="ECO:0000256" key="3">
    <source>
        <dbReference type="ARBA" id="ARBA00022630"/>
    </source>
</evidence>
<dbReference type="PANTHER" id="PTHR42803">
    <property type="entry name" value="ACYL-COA DEHYDROGENASE"/>
    <property type="match status" value="1"/>
</dbReference>
<keyword evidence="3 10" id="KW-0285">Flavoprotein</keyword>
<dbReference type="PANTHER" id="PTHR42803:SF1">
    <property type="entry name" value="BROAD-SPECIFICITY LINEAR ACYL-COA DEHYDROGENASE FADE5"/>
    <property type="match status" value="1"/>
</dbReference>
<comment type="cofactor">
    <cofactor evidence="1 10">
        <name>FAD</name>
        <dbReference type="ChEBI" id="CHEBI:57692"/>
    </cofactor>
</comment>
<dbReference type="InterPro" id="IPR036250">
    <property type="entry name" value="AcylCo_DH-like_C"/>
</dbReference>
<feature type="domain" description="Acyl-CoA dehydrogenase/oxidase N-terminal" evidence="13">
    <location>
        <begin position="40"/>
        <end position="157"/>
    </location>
</feature>
<dbReference type="HOGENOM" id="CLU_018204_12_2_6"/>
<evidence type="ECO:0000313" key="15">
    <source>
        <dbReference type="EMBL" id="ADN77284.1"/>
    </source>
</evidence>
<dbReference type="Pfam" id="PF12806">
    <property type="entry name" value="Acyl-CoA_dh_C"/>
    <property type="match status" value="1"/>
</dbReference>
<dbReference type="GO" id="GO:0050660">
    <property type="term" value="F:flavin adenine dinucleotide binding"/>
    <property type="evidence" value="ECO:0007669"/>
    <property type="project" value="InterPro"/>
</dbReference>
<name>E1SUH7_FERBD</name>
<dbReference type="eggNOG" id="COG1960">
    <property type="taxonomic scope" value="Bacteria"/>
</dbReference>
<evidence type="ECO:0000259" key="13">
    <source>
        <dbReference type="Pfam" id="PF02771"/>
    </source>
</evidence>
<evidence type="ECO:0000259" key="12">
    <source>
        <dbReference type="Pfam" id="PF02770"/>
    </source>
</evidence>
<dbReference type="Pfam" id="PF02770">
    <property type="entry name" value="Acyl-CoA_dh_M"/>
    <property type="match status" value="1"/>
</dbReference>
<protein>
    <recommendedName>
        <fullName evidence="9">3-methylmercaptopropionyl-CoA dehydrogenase</fullName>
        <ecNumber evidence="8">1.3.99.41</ecNumber>
    </recommendedName>
</protein>
<evidence type="ECO:0000256" key="8">
    <source>
        <dbReference type="ARBA" id="ARBA00066694"/>
    </source>
</evidence>
<dbReference type="InterPro" id="IPR025878">
    <property type="entry name" value="Acyl-CoA_dh-like_C_dom"/>
</dbReference>
<evidence type="ECO:0000256" key="5">
    <source>
        <dbReference type="ARBA" id="ARBA00023002"/>
    </source>
</evidence>
<dbReference type="RefSeq" id="WP_013346590.1">
    <property type="nucleotide sequence ID" value="NC_014541.1"/>
</dbReference>
<dbReference type="InterPro" id="IPR013786">
    <property type="entry name" value="AcylCoA_DH/ox_N"/>
</dbReference>
<dbReference type="EMBL" id="CP002209">
    <property type="protein sequence ID" value="ADN77284.1"/>
    <property type="molecule type" value="Genomic_DNA"/>
</dbReference>
<evidence type="ECO:0000259" key="11">
    <source>
        <dbReference type="Pfam" id="PF00441"/>
    </source>
</evidence>
<dbReference type="Gene3D" id="1.20.140.10">
    <property type="entry name" value="Butyryl-CoA Dehydrogenase, subunit A, domain 3"/>
    <property type="match status" value="1"/>
</dbReference>
<evidence type="ECO:0000256" key="6">
    <source>
        <dbReference type="ARBA" id="ARBA00051388"/>
    </source>
</evidence>
<keyword evidence="16" id="KW-1185">Reference proteome</keyword>
<comment type="similarity">
    <text evidence="2 10">Belongs to the acyl-CoA dehydrogenase family.</text>
</comment>
<dbReference type="SUPFAM" id="SSF56645">
    <property type="entry name" value="Acyl-CoA dehydrogenase NM domain-like"/>
    <property type="match status" value="1"/>
</dbReference>
<dbReference type="STRING" id="550540.Fbal_3084"/>
<dbReference type="EC" id="1.3.99.41" evidence="8"/>